<name>A0ABY5QQC8_9HYPH</name>
<evidence type="ECO:0008006" key="3">
    <source>
        <dbReference type="Google" id="ProtNLM"/>
    </source>
</evidence>
<dbReference type="InterPro" id="IPR011008">
    <property type="entry name" value="Dimeric_a/b-barrel"/>
</dbReference>
<keyword evidence="2" id="KW-1185">Reference proteome</keyword>
<proteinExistence type="predicted"/>
<evidence type="ECO:0000313" key="1">
    <source>
        <dbReference type="EMBL" id="UVC12926.1"/>
    </source>
</evidence>
<accession>A0ABY5QQC8</accession>
<dbReference type="EMBL" id="CP062229">
    <property type="protein sequence ID" value="UVC12926.1"/>
    <property type="molecule type" value="Genomic_DNA"/>
</dbReference>
<dbReference type="SUPFAM" id="SSF54909">
    <property type="entry name" value="Dimeric alpha+beta barrel"/>
    <property type="match status" value="1"/>
</dbReference>
<dbReference type="Proteomes" id="UP001058098">
    <property type="component" value="Chromosome"/>
</dbReference>
<reference evidence="1" key="1">
    <citation type="submission" date="2020-09" db="EMBL/GenBank/DDBJ databases">
        <title>Rhizobia associated with sainfoin plants.</title>
        <authorList>
            <person name="Asharfi S."/>
            <person name="Kuzmanovic N."/>
            <person name="Bunk B."/>
            <person name="Sproeer C."/>
            <person name="Becker M."/>
            <person name="Thuenen T."/>
        </authorList>
    </citation>
    <scope>NUCLEOTIDE SEQUENCE</scope>
    <source>
        <strain evidence="1">OM4</strain>
    </source>
</reference>
<organism evidence="1 2">
    <name type="scientific">Mesorhizobium onobrychidis</name>
    <dbReference type="NCBI Taxonomy" id="2775404"/>
    <lineage>
        <taxon>Bacteria</taxon>
        <taxon>Pseudomonadati</taxon>
        <taxon>Pseudomonadota</taxon>
        <taxon>Alphaproteobacteria</taxon>
        <taxon>Hyphomicrobiales</taxon>
        <taxon>Phyllobacteriaceae</taxon>
        <taxon>Mesorhizobium</taxon>
    </lineage>
</organism>
<gene>
    <name evidence="1" type="ORF">IHQ72_19370</name>
</gene>
<dbReference type="RefSeq" id="WP_258116613.1">
    <property type="nucleotide sequence ID" value="NZ_CP062229.1"/>
</dbReference>
<sequence length="109" mass="12800">MTDNATIARIWRGRTRRDLADAYEPYLRRQGIPPLQEKALGVQLFREDREEETEFVTISYWADVEAMASFTGGDPHKIHHLPRDEEFLVELPKRVTVMQILVNHQLPRD</sequence>
<evidence type="ECO:0000313" key="2">
    <source>
        <dbReference type="Proteomes" id="UP001058098"/>
    </source>
</evidence>
<protein>
    <recommendedName>
        <fullName evidence="3">Antibiotic biosynthesis monooxygenase</fullName>
    </recommendedName>
</protein>